<reference evidence="2 3" key="1">
    <citation type="journal article" date="2011" name="Genome Biol.">
        <title>Comparative genome sequence analysis underscores mycoparasitism as the ancestral life style of Trichoderma.</title>
        <authorList>
            <person name="Kubicek C.P."/>
            <person name="Herrera-Estrella A."/>
            <person name="Seidl-Seiboth V."/>
            <person name="Martinez D.A."/>
            <person name="Druzhinina I.S."/>
            <person name="Thon M."/>
            <person name="Zeilinger S."/>
            <person name="Casas-Flores S."/>
            <person name="Horwitz B.A."/>
            <person name="Mukherjee P.K."/>
            <person name="Mukherjee M."/>
            <person name="Kredics L."/>
            <person name="Alcaraz L.D."/>
            <person name="Aerts A."/>
            <person name="Antal Z."/>
            <person name="Atanasova L."/>
            <person name="Cervantes-Badillo M.G."/>
            <person name="Challacombe J."/>
            <person name="Chertkov O."/>
            <person name="McCluskey K."/>
            <person name="Coulpier F."/>
            <person name="Deshpande N."/>
            <person name="von Doehren H."/>
            <person name="Ebbole D.J."/>
            <person name="Esquivel-Naranjo E.U."/>
            <person name="Fekete E."/>
            <person name="Flipphi M."/>
            <person name="Glaser F."/>
            <person name="Gomez-Rodriguez E.Y."/>
            <person name="Gruber S."/>
            <person name="Han C."/>
            <person name="Henrissat B."/>
            <person name="Hermosa R."/>
            <person name="Hernandez-Onate M."/>
            <person name="Karaffa L."/>
            <person name="Kosti I."/>
            <person name="Le Crom S."/>
            <person name="Lindquist E."/>
            <person name="Lucas S."/>
            <person name="Luebeck M."/>
            <person name="Luebeck P.S."/>
            <person name="Margeot A."/>
            <person name="Metz B."/>
            <person name="Misra M."/>
            <person name="Nevalainen H."/>
            <person name="Omann M."/>
            <person name="Packer N."/>
            <person name="Perrone G."/>
            <person name="Uresti-Rivera E.E."/>
            <person name="Salamov A."/>
            <person name="Schmoll M."/>
            <person name="Seiboth B."/>
            <person name="Shapiro H."/>
            <person name="Sukno S."/>
            <person name="Tamayo-Ramos J.A."/>
            <person name="Tisch D."/>
            <person name="Wiest A."/>
            <person name="Wilkinson H.H."/>
            <person name="Zhang M."/>
            <person name="Coutinho P.M."/>
            <person name="Kenerley C.M."/>
            <person name="Monte E."/>
            <person name="Baker S.E."/>
            <person name="Grigoriev I.V."/>
        </authorList>
    </citation>
    <scope>NUCLEOTIDE SEQUENCE [LARGE SCALE GENOMIC DNA]</scope>
    <source>
        <strain evidence="3">ATCC 20476 / IMI 206040</strain>
    </source>
</reference>
<name>G9P023_HYPAI</name>
<keyword evidence="1" id="KW-1133">Transmembrane helix</keyword>
<sequence length="243" mass="28565">MLLFDDETFSRSRLYFWIIGCLNEFEISIEDNIKQWKLFRQARIDPRLERLGDILKSTEDLGLSDELNELHNIYTRGEEVRQGLEDLQSQFRAKLATVQTLRDGLFNASALIESRSSTRLGQNVKLLTYVSIVYLPLAFCAALWAVPDISNNDTRTPFIITTILVGCATYIVVFNLESIVDILGKSYTGYRSRLLESMSEEHDSYWQSLRERFEEFPPNNEQRKPSEWWIIRYQVQKWFRRAD</sequence>
<gene>
    <name evidence="2" type="ORF">TRIATDRAFT_319393</name>
</gene>
<proteinExistence type="predicted"/>
<dbReference type="OMA" id="KPSEWWI"/>
<dbReference type="GO" id="GO:0046873">
    <property type="term" value="F:metal ion transmembrane transporter activity"/>
    <property type="evidence" value="ECO:0007669"/>
    <property type="project" value="InterPro"/>
</dbReference>
<dbReference type="EMBL" id="ABDG02000025">
    <property type="protein sequence ID" value="EHK44069.1"/>
    <property type="molecule type" value="Genomic_DNA"/>
</dbReference>
<keyword evidence="3" id="KW-1185">Reference proteome</keyword>
<dbReference type="GeneID" id="25783429"/>
<evidence type="ECO:0000313" key="2">
    <source>
        <dbReference type="EMBL" id="EHK44069.1"/>
    </source>
</evidence>
<feature type="transmembrane region" description="Helical" evidence="1">
    <location>
        <begin position="126"/>
        <end position="146"/>
    </location>
</feature>
<keyword evidence="1" id="KW-0812">Transmembrane</keyword>
<feature type="transmembrane region" description="Helical" evidence="1">
    <location>
        <begin position="158"/>
        <end position="176"/>
    </location>
</feature>
<dbReference type="InterPro" id="IPR002523">
    <property type="entry name" value="MgTranspt_CorA/ZnTranspt_ZntB"/>
</dbReference>
<dbReference type="STRING" id="452589.G9P023"/>
<dbReference type="GO" id="GO:0016020">
    <property type="term" value="C:membrane"/>
    <property type="evidence" value="ECO:0007669"/>
    <property type="project" value="InterPro"/>
</dbReference>
<dbReference type="OrthoDB" id="4900479at2759"/>
<dbReference type="HOGENOM" id="CLU_078566_0_0_1"/>
<accession>G9P023</accession>
<organism evidence="2 3">
    <name type="scientific">Hypocrea atroviridis (strain ATCC 20476 / IMI 206040)</name>
    <name type="common">Trichoderma atroviride</name>
    <dbReference type="NCBI Taxonomy" id="452589"/>
    <lineage>
        <taxon>Eukaryota</taxon>
        <taxon>Fungi</taxon>
        <taxon>Dikarya</taxon>
        <taxon>Ascomycota</taxon>
        <taxon>Pezizomycotina</taxon>
        <taxon>Sordariomycetes</taxon>
        <taxon>Hypocreomycetidae</taxon>
        <taxon>Hypocreales</taxon>
        <taxon>Hypocreaceae</taxon>
        <taxon>Trichoderma</taxon>
    </lineage>
</organism>
<dbReference type="Proteomes" id="UP000005426">
    <property type="component" value="Unassembled WGS sequence"/>
</dbReference>
<evidence type="ECO:0000313" key="3">
    <source>
        <dbReference type="Proteomes" id="UP000005426"/>
    </source>
</evidence>
<dbReference type="AlphaFoldDB" id="G9P023"/>
<keyword evidence="1" id="KW-0472">Membrane</keyword>
<dbReference type="eggNOG" id="ENOG502SKTA">
    <property type="taxonomic scope" value="Eukaryota"/>
</dbReference>
<comment type="caution">
    <text evidence="2">The sequence shown here is derived from an EMBL/GenBank/DDBJ whole genome shotgun (WGS) entry which is preliminary data.</text>
</comment>
<evidence type="ECO:0000256" key="1">
    <source>
        <dbReference type="SAM" id="Phobius"/>
    </source>
</evidence>
<dbReference type="Pfam" id="PF01544">
    <property type="entry name" value="CorA"/>
    <property type="match status" value="1"/>
</dbReference>
<protein>
    <submittedName>
        <fullName evidence="2">Uncharacterized protein</fullName>
    </submittedName>
</protein>
<dbReference type="KEGG" id="tatv:25783429"/>